<sequence>MMLIGGEARVVLMILISVIGPPILSVILAHETTMFRKIVLDETAIPSYFYHCNVRRPSGEAAVKALMHRFPWAEHPMGPRLVALPPEMGVTFIYGGHSFMGRRPAFVLREARPRSCVKIH</sequence>
<proteinExistence type="predicted"/>
<evidence type="ECO:0000313" key="2">
    <source>
        <dbReference type="Proteomes" id="UP000805193"/>
    </source>
</evidence>
<dbReference type="EMBL" id="JABSTQ010009341">
    <property type="protein sequence ID" value="KAG0430252.1"/>
    <property type="molecule type" value="Genomic_DNA"/>
</dbReference>
<accession>A0AC60Q8L6</accession>
<feature type="non-terminal residue" evidence="1">
    <location>
        <position position="120"/>
    </location>
</feature>
<reference evidence="1 2" key="1">
    <citation type="journal article" date="2020" name="Cell">
        <title>Large-Scale Comparative Analyses of Tick Genomes Elucidate Their Genetic Diversity and Vector Capacities.</title>
        <authorList>
            <consortium name="Tick Genome and Microbiome Consortium (TIGMIC)"/>
            <person name="Jia N."/>
            <person name="Wang J."/>
            <person name="Shi W."/>
            <person name="Du L."/>
            <person name="Sun Y."/>
            <person name="Zhan W."/>
            <person name="Jiang J.F."/>
            <person name="Wang Q."/>
            <person name="Zhang B."/>
            <person name="Ji P."/>
            <person name="Bell-Sakyi L."/>
            <person name="Cui X.M."/>
            <person name="Yuan T.T."/>
            <person name="Jiang B.G."/>
            <person name="Yang W.F."/>
            <person name="Lam T.T."/>
            <person name="Chang Q.C."/>
            <person name="Ding S.J."/>
            <person name="Wang X.J."/>
            <person name="Zhu J.G."/>
            <person name="Ruan X.D."/>
            <person name="Zhao L."/>
            <person name="Wei J.T."/>
            <person name="Ye R.Z."/>
            <person name="Que T.C."/>
            <person name="Du C.H."/>
            <person name="Zhou Y.H."/>
            <person name="Cheng J.X."/>
            <person name="Dai P.F."/>
            <person name="Guo W.B."/>
            <person name="Han X.H."/>
            <person name="Huang E.J."/>
            <person name="Li L.F."/>
            <person name="Wei W."/>
            <person name="Gao Y.C."/>
            <person name="Liu J.Z."/>
            <person name="Shao H.Z."/>
            <person name="Wang X."/>
            <person name="Wang C.C."/>
            <person name="Yang T.C."/>
            <person name="Huo Q.B."/>
            <person name="Li W."/>
            <person name="Chen H.Y."/>
            <person name="Chen S.E."/>
            <person name="Zhou L.G."/>
            <person name="Ni X.B."/>
            <person name="Tian J.H."/>
            <person name="Sheng Y."/>
            <person name="Liu T."/>
            <person name="Pan Y.S."/>
            <person name="Xia L.Y."/>
            <person name="Li J."/>
            <person name="Zhao F."/>
            <person name="Cao W.C."/>
        </authorList>
    </citation>
    <scope>NUCLEOTIDE SEQUENCE [LARGE SCALE GENOMIC DNA]</scope>
    <source>
        <strain evidence="1">Iper-2018</strain>
    </source>
</reference>
<organism evidence="1 2">
    <name type="scientific">Ixodes persulcatus</name>
    <name type="common">Taiga tick</name>
    <dbReference type="NCBI Taxonomy" id="34615"/>
    <lineage>
        <taxon>Eukaryota</taxon>
        <taxon>Metazoa</taxon>
        <taxon>Ecdysozoa</taxon>
        <taxon>Arthropoda</taxon>
        <taxon>Chelicerata</taxon>
        <taxon>Arachnida</taxon>
        <taxon>Acari</taxon>
        <taxon>Parasitiformes</taxon>
        <taxon>Ixodida</taxon>
        <taxon>Ixodoidea</taxon>
        <taxon>Ixodidae</taxon>
        <taxon>Ixodinae</taxon>
        <taxon>Ixodes</taxon>
    </lineage>
</organism>
<name>A0AC60Q8L6_IXOPE</name>
<comment type="caution">
    <text evidence="1">The sequence shown here is derived from an EMBL/GenBank/DDBJ whole genome shotgun (WGS) entry which is preliminary data.</text>
</comment>
<dbReference type="Proteomes" id="UP000805193">
    <property type="component" value="Unassembled WGS sequence"/>
</dbReference>
<protein>
    <submittedName>
        <fullName evidence="1">Uncharacterized protein</fullName>
    </submittedName>
</protein>
<keyword evidence="2" id="KW-1185">Reference proteome</keyword>
<evidence type="ECO:0000313" key="1">
    <source>
        <dbReference type="EMBL" id="KAG0430252.1"/>
    </source>
</evidence>
<gene>
    <name evidence="1" type="ORF">HPB47_022889</name>
</gene>